<sequence length="559" mass="60338">MIHTHRERLDYPQDASLTDVLLEHNLNNTPHDKPAIIDGLSGEVVFTYSSFRTGVRQVARHFHYELGIGPGVTVGIFSTNRNYYPVCVHGILATGAVVSALNPAYSPAEIVHALRLSRPSHLLVEKELLPPLLKSFDLGLDLPWLPAVHVWDADHSVSGVCAALDVEAILRHGSADYQPAKFPPGTAAQRPAFVCFSSGTSGLVKGVRLSHGNIVANIFQQAQGLQGMFTPATVMALIVPFFHILGLAGFSCQYVCQGAPIVAFKRFQMEPLLKAIKLHKVTHINIVPPIALEFLQNPLVATGDFSSLQCLANAAAPLSPLQARALSAKLGCVVTSWYGMTEASPSIASQREDEATIAGTVGRLLPGIELRILDEHGHGEFAIRGPNLMQGYVTGEVQPGSSTSSAVTPDRFLKTGDIGYIDKDGYLFIVDRAKEMIKVKGHQVAPAELEALLMAHPMVNDAAVCGIYDEQAASEFPIAYIATTEAGRADPKRLEAELLVHVHARVAKYKQLVGGIHILQQIPRNPSGKILRRLLPANLDKKRQGAAASFPRPAQAAKL</sequence>
<dbReference type="Gene3D" id="3.40.50.12780">
    <property type="entry name" value="N-terminal domain of ligase-like"/>
    <property type="match status" value="1"/>
</dbReference>
<comment type="caution">
    <text evidence="5">The sequence shown here is derived from an EMBL/GenBank/DDBJ whole genome shotgun (WGS) entry which is preliminary data.</text>
</comment>
<dbReference type="EMBL" id="CAWUHD010000054">
    <property type="protein sequence ID" value="CAK7224274.1"/>
    <property type="molecule type" value="Genomic_DNA"/>
</dbReference>
<evidence type="ECO:0000256" key="2">
    <source>
        <dbReference type="ARBA" id="ARBA00022598"/>
    </source>
</evidence>
<evidence type="ECO:0008006" key="7">
    <source>
        <dbReference type="Google" id="ProtNLM"/>
    </source>
</evidence>
<dbReference type="InterPro" id="IPR000873">
    <property type="entry name" value="AMP-dep_synth/lig_dom"/>
</dbReference>
<dbReference type="PANTHER" id="PTHR24096">
    <property type="entry name" value="LONG-CHAIN-FATTY-ACID--COA LIGASE"/>
    <property type="match status" value="1"/>
</dbReference>
<gene>
    <name evidence="5" type="ORF">SEUCBS140593_005519</name>
</gene>
<keyword evidence="6" id="KW-1185">Reference proteome</keyword>
<protein>
    <recommendedName>
        <fullName evidence="7">Acetyl-CoA synthetase-like protein</fullName>
    </recommendedName>
</protein>
<evidence type="ECO:0000313" key="5">
    <source>
        <dbReference type="EMBL" id="CAK7224274.1"/>
    </source>
</evidence>
<dbReference type="InterPro" id="IPR020845">
    <property type="entry name" value="AMP-binding_CS"/>
</dbReference>
<dbReference type="Pfam" id="PF00501">
    <property type="entry name" value="AMP-binding"/>
    <property type="match status" value="1"/>
</dbReference>
<dbReference type="PROSITE" id="PS00455">
    <property type="entry name" value="AMP_BINDING"/>
    <property type="match status" value="1"/>
</dbReference>
<accession>A0ABP0BX29</accession>
<dbReference type="Pfam" id="PF13193">
    <property type="entry name" value="AMP-binding_C"/>
    <property type="match status" value="1"/>
</dbReference>
<dbReference type="Proteomes" id="UP001642482">
    <property type="component" value="Unassembled WGS sequence"/>
</dbReference>
<reference evidence="5 6" key="1">
    <citation type="submission" date="2024-01" db="EMBL/GenBank/DDBJ databases">
        <authorList>
            <person name="Allen C."/>
            <person name="Tagirdzhanova G."/>
        </authorList>
    </citation>
    <scope>NUCLEOTIDE SEQUENCE [LARGE SCALE GENOMIC DNA]</scope>
</reference>
<name>A0ABP0BX29_9PEZI</name>
<proteinExistence type="inferred from homology"/>
<feature type="domain" description="AMP-binding enzyme C-terminal" evidence="4">
    <location>
        <begin position="448"/>
        <end position="529"/>
    </location>
</feature>
<dbReference type="SUPFAM" id="SSF56801">
    <property type="entry name" value="Acetyl-CoA synthetase-like"/>
    <property type="match status" value="1"/>
</dbReference>
<dbReference type="InterPro" id="IPR025110">
    <property type="entry name" value="AMP-bd_C"/>
</dbReference>
<feature type="domain" description="AMP-dependent synthetase/ligase" evidence="3">
    <location>
        <begin position="22"/>
        <end position="392"/>
    </location>
</feature>
<dbReference type="Gene3D" id="3.30.300.30">
    <property type="match status" value="1"/>
</dbReference>
<dbReference type="PANTHER" id="PTHR24096:SF149">
    <property type="entry name" value="AMP-BINDING DOMAIN-CONTAINING PROTEIN-RELATED"/>
    <property type="match status" value="1"/>
</dbReference>
<keyword evidence="2" id="KW-0436">Ligase</keyword>
<comment type="similarity">
    <text evidence="1">Belongs to the ATP-dependent AMP-binding enzyme family.</text>
</comment>
<evidence type="ECO:0000313" key="6">
    <source>
        <dbReference type="Proteomes" id="UP001642482"/>
    </source>
</evidence>
<organism evidence="5 6">
    <name type="scientific">Sporothrix eucalyptigena</name>
    <dbReference type="NCBI Taxonomy" id="1812306"/>
    <lineage>
        <taxon>Eukaryota</taxon>
        <taxon>Fungi</taxon>
        <taxon>Dikarya</taxon>
        <taxon>Ascomycota</taxon>
        <taxon>Pezizomycotina</taxon>
        <taxon>Sordariomycetes</taxon>
        <taxon>Sordariomycetidae</taxon>
        <taxon>Ophiostomatales</taxon>
        <taxon>Ophiostomataceae</taxon>
        <taxon>Sporothrix</taxon>
    </lineage>
</organism>
<evidence type="ECO:0000259" key="4">
    <source>
        <dbReference type="Pfam" id="PF13193"/>
    </source>
</evidence>
<dbReference type="InterPro" id="IPR045851">
    <property type="entry name" value="AMP-bd_C_sf"/>
</dbReference>
<dbReference type="InterPro" id="IPR042099">
    <property type="entry name" value="ANL_N_sf"/>
</dbReference>
<evidence type="ECO:0000259" key="3">
    <source>
        <dbReference type="Pfam" id="PF00501"/>
    </source>
</evidence>
<evidence type="ECO:0000256" key="1">
    <source>
        <dbReference type="ARBA" id="ARBA00006432"/>
    </source>
</evidence>